<comment type="caution">
    <text evidence="1">The sequence shown here is derived from an EMBL/GenBank/DDBJ whole genome shotgun (WGS) entry which is preliminary data.</text>
</comment>
<evidence type="ECO:0000313" key="2">
    <source>
        <dbReference type="Proteomes" id="UP000318478"/>
    </source>
</evidence>
<organism evidence="1 2">
    <name type="scientific">Posidoniimonas polymericola</name>
    <dbReference type="NCBI Taxonomy" id="2528002"/>
    <lineage>
        <taxon>Bacteria</taxon>
        <taxon>Pseudomonadati</taxon>
        <taxon>Planctomycetota</taxon>
        <taxon>Planctomycetia</taxon>
        <taxon>Pirellulales</taxon>
        <taxon>Lacipirellulaceae</taxon>
        <taxon>Posidoniimonas</taxon>
    </lineage>
</organism>
<name>A0A5C5XUY9_9BACT</name>
<gene>
    <name evidence="1" type="ORF">Pla123a_46220</name>
</gene>
<evidence type="ECO:0000313" key="1">
    <source>
        <dbReference type="EMBL" id="TWT66734.1"/>
    </source>
</evidence>
<proteinExistence type="predicted"/>
<sequence>MQISELLETQIRSLASAERLLQEQLDKLPAARATKVSHLSIAHVARLSTGLSETLRAAADEASIDLSGGSPTSVATLILNEVGLPDAPTPSNVGQPMSNYHLIAAMVRYTHNRIAELSLIRAAYGVRSNPGLQQRLAAHLEEAFLSVERLRGHVSRLFHDQESAVTASYRPICRTCRYWDEQRSGSDDAYVPCLHPVLSEAGLMVSPHSSCKQHEPRA</sequence>
<dbReference type="EMBL" id="SJPO01000015">
    <property type="protein sequence ID" value="TWT66734.1"/>
    <property type="molecule type" value="Genomic_DNA"/>
</dbReference>
<accession>A0A5C5XUY9</accession>
<protein>
    <submittedName>
        <fullName evidence="1">Uncharacterized protein</fullName>
    </submittedName>
</protein>
<dbReference type="Proteomes" id="UP000318478">
    <property type="component" value="Unassembled WGS sequence"/>
</dbReference>
<reference evidence="1 2" key="1">
    <citation type="submission" date="2019-02" db="EMBL/GenBank/DDBJ databases">
        <title>Deep-cultivation of Planctomycetes and their phenomic and genomic characterization uncovers novel biology.</title>
        <authorList>
            <person name="Wiegand S."/>
            <person name="Jogler M."/>
            <person name="Boedeker C."/>
            <person name="Pinto D."/>
            <person name="Vollmers J."/>
            <person name="Rivas-Marin E."/>
            <person name="Kohn T."/>
            <person name="Peeters S.H."/>
            <person name="Heuer A."/>
            <person name="Rast P."/>
            <person name="Oberbeckmann S."/>
            <person name="Bunk B."/>
            <person name="Jeske O."/>
            <person name="Meyerdierks A."/>
            <person name="Storesund J.E."/>
            <person name="Kallscheuer N."/>
            <person name="Luecker S."/>
            <person name="Lage O.M."/>
            <person name="Pohl T."/>
            <person name="Merkel B.J."/>
            <person name="Hornburger P."/>
            <person name="Mueller R.-W."/>
            <person name="Bruemmer F."/>
            <person name="Labrenz M."/>
            <person name="Spormann A.M."/>
            <person name="Op Den Camp H."/>
            <person name="Overmann J."/>
            <person name="Amann R."/>
            <person name="Jetten M.S.M."/>
            <person name="Mascher T."/>
            <person name="Medema M.H."/>
            <person name="Devos D.P."/>
            <person name="Kaster A.-K."/>
            <person name="Ovreas L."/>
            <person name="Rohde M."/>
            <person name="Galperin M.Y."/>
            <person name="Jogler C."/>
        </authorList>
    </citation>
    <scope>NUCLEOTIDE SEQUENCE [LARGE SCALE GENOMIC DNA]</scope>
    <source>
        <strain evidence="1 2">Pla123a</strain>
    </source>
</reference>
<dbReference type="RefSeq" id="WP_197528218.1">
    <property type="nucleotide sequence ID" value="NZ_SJPO01000015.1"/>
</dbReference>
<keyword evidence="2" id="KW-1185">Reference proteome</keyword>
<dbReference type="AlphaFoldDB" id="A0A5C5XUY9"/>